<sequence length="102" mass="11897">MKLLDNVLSLEIRKRNIHCELLTKYIKKLEMLEGRFKAYIQSVVHLSNKKHFRLVSKVMEYCSEFLAMSEKAIKSKSQLFIHLEAIDALKKEKQGKGAVFVN</sequence>
<keyword evidence="2" id="KW-1185">Reference proteome</keyword>
<proteinExistence type="predicted"/>
<dbReference type="Proteomes" id="UP000031668">
    <property type="component" value="Unassembled WGS sequence"/>
</dbReference>
<gene>
    <name evidence="1" type="ORF">RF11_10228</name>
</gene>
<evidence type="ECO:0000313" key="2">
    <source>
        <dbReference type="Proteomes" id="UP000031668"/>
    </source>
</evidence>
<evidence type="ECO:0000313" key="1">
    <source>
        <dbReference type="EMBL" id="KII64398.1"/>
    </source>
</evidence>
<comment type="caution">
    <text evidence="1">The sequence shown here is derived from an EMBL/GenBank/DDBJ whole genome shotgun (WGS) entry which is preliminary data.</text>
</comment>
<accession>A0A0C2J5F1</accession>
<reference evidence="1 2" key="1">
    <citation type="journal article" date="2014" name="Genome Biol. Evol.">
        <title>The genome of the myxosporean Thelohanellus kitauei shows adaptations to nutrient acquisition within its fish host.</title>
        <authorList>
            <person name="Yang Y."/>
            <person name="Xiong J."/>
            <person name="Zhou Z."/>
            <person name="Huo F."/>
            <person name="Miao W."/>
            <person name="Ran C."/>
            <person name="Liu Y."/>
            <person name="Zhang J."/>
            <person name="Feng J."/>
            <person name="Wang M."/>
            <person name="Wang M."/>
            <person name="Wang L."/>
            <person name="Yao B."/>
        </authorList>
    </citation>
    <scope>NUCLEOTIDE SEQUENCE [LARGE SCALE GENOMIC DNA]</scope>
    <source>
        <strain evidence="1">Wuqing</strain>
    </source>
</reference>
<organism evidence="1 2">
    <name type="scientific">Thelohanellus kitauei</name>
    <name type="common">Myxosporean</name>
    <dbReference type="NCBI Taxonomy" id="669202"/>
    <lineage>
        <taxon>Eukaryota</taxon>
        <taxon>Metazoa</taxon>
        <taxon>Cnidaria</taxon>
        <taxon>Myxozoa</taxon>
        <taxon>Myxosporea</taxon>
        <taxon>Bivalvulida</taxon>
        <taxon>Platysporina</taxon>
        <taxon>Myxobolidae</taxon>
        <taxon>Thelohanellus</taxon>
    </lineage>
</organism>
<protein>
    <submittedName>
        <fullName evidence="1">Uncharacterized protein</fullName>
    </submittedName>
</protein>
<name>A0A0C2J5F1_THEKT</name>
<dbReference type="EMBL" id="JWZT01004302">
    <property type="protein sequence ID" value="KII64398.1"/>
    <property type="molecule type" value="Genomic_DNA"/>
</dbReference>
<dbReference type="AlphaFoldDB" id="A0A0C2J5F1"/>